<organism evidence="3 4">
    <name type="scientific">Acidomonas methanolica NBRC 104435</name>
    <dbReference type="NCBI Taxonomy" id="1231351"/>
    <lineage>
        <taxon>Bacteria</taxon>
        <taxon>Pseudomonadati</taxon>
        <taxon>Pseudomonadota</taxon>
        <taxon>Alphaproteobacteria</taxon>
        <taxon>Acetobacterales</taxon>
        <taxon>Acetobacteraceae</taxon>
        <taxon>Acidomonas</taxon>
    </lineage>
</organism>
<dbReference type="AlphaFoldDB" id="A0A023D939"/>
<dbReference type="EMBL" id="BAND01000196">
    <property type="protein sequence ID" value="GAJ30648.1"/>
    <property type="molecule type" value="Genomic_DNA"/>
</dbReference>
<evidence type="ECO:0000313" key="3">
    <source>
        <dbReference type="EMBL" id="GAJ30648.1"/>
    </source>
</evidence>
<accession>A0A023D939</accession>
<comment type="caution">
    <text evidence="3">The sequence shown here is derived from an EMBL/GenBank/DDBJ whole genome shotgun (WGS) entry which is preliminary data.</text>
</comment>
<feature type="compositionally biased region" description="Low complexity" evidence="1">
    <location>
        <begin position="72"/>
        <end position="83"/>
    </location>
</feature>
<reference evidence="4" key="1">
    <citation type="journal article" date="2014" name="FEMS Microbiol. Lett.">
        <title>Draft Genomic DNA Sequence of the Facultatively Methylotrophic Bacterium Acidomonas methanolica type strain MB58.</title>
        <authorList>
            <person name="Higashiura N."/>
            <person name="Hadano H."/>
            <person name="Hirakawa H."/>
            <person name="Matsutani M."/>
            <person name="Takabe S."/>
            <person name="Matsushita K."/>
            <person name="Azuma Y."/>
        </authorList>
    </citation>
    <scope>NUCLEOTIDE SEQUENCE [LARGE SCALE GENOMIC DNA]</scope>
    <source>
        <strain evidence="4">MB58</strain>
    </source>
</reference>
<proteinExistence type="predicted"/>
<gene>
    <name evidence="3" type="ORF">Amme_212_031</name>
</gene>
<feature type="transmembrane region" description="Helical" evidence="2">
    <location>
        <begin position="6"/>
        <end position="28"/>
    </location>
</feature>
<evidence type="ECO:0000313" key="4">
    <source>
        <dbReference type="Proteomes" id="UP000019760"/>
    </source>
</evidence>
<keyword evidence="4" id="KW-1185">Reference proteome</keyword>
<evidence type="ECO:0000256" key="2">
    <source>
        <dbReference type="SAM" id="Phobius"/>
    </source>
</evidence>
<keyword evidence="2" id="KW-1133">Transmembrane helix</keyword>
<keyword evidence="2" id="KW-0812">Transmembrane</keyword>
<feature type="region of interest" description="Disordered" evidence="1">
    <location>
        <begin position="60"/>
        <end position="83"/>
    </location>
</feature>
<name>A0A023D939_ACIMT</name>
<sequence>MTLTPLKVAAGLGALFLLVIGGGFLWLGAPGTPPVPQMVHHDLPPERFVAPAQATLPQATLPALPLPPAPAAQPAAAQPGAGH</sequence>
<protein>
    <submittedName>
        <fullName evidence="3">Uncharacterized protein</fullName>
    </submittedName>
</protein>
<evidence type="ECO:0000256" key="1">
    <source>
        <dbReference type="SAM" id="MobiDB-lite"/>
    </source>
</evidence>
<dbReference type="RefSeq" id="WP_052512626.1">
    <property type="nucleotide sequence ID" value="NZ_BAND01000196.1"/>
</dbReference>
<keyword evidence="2" id="KW-0472">Membrane</keyword>
<reference evidence="3 4" key="2">
    <citation type="journal article" date="2014" name="FEMS Microbiol. Lett.">
        <title>Draft genomic DNA sequence of the facultatively methylotrophic bacterium Acidomonas methanolica type strain MB58.</title>
        <authorList>
            <person name="Higashiura N."/>
            <person name="Hadano H."/>
            <person name="Hirakawa H."/>
            <person name="Matsutani M."/>
            <person name="Takabe S."/>
            <person name="Matsushita K."/>
            <person name="Azuma Y."/>
        </authorList>
    </citation>
    <scope>NUCLEOTIDE SEQUENCE [LARGE SCALE GENOMIC DNA]</scope>
    <source>
        <strain evidence="3 4">MB58</strain>
    </source>
</reference>
<dbReference type="Proteomes" id="UP000019760">
    <property type="component" value="Unassembled WGS sequence"/>
</dbReference>